<organism evidence="2 3">
    <name type="scientific">Planotetraspora silvatica</name>
    <dbReference type="NCBI Taxonomy" id="234614"/>
    <lineage>
        <taxon>Bacteria</taxon>
        <taxon>Bacillati</taxon>
        <taxon>Actinomycetota</taxon>
        <taxon>Actinomycetes</taxon>
        <taxon>Streptosporangiales</taxon>
        <taxon>Streptosporangiaceae</taxon>
        <taxon>Planotetraspora</taxon>
    </lineage>
</organism>
<sequence length="68" mass="7476">MGTAPSIEIWEISTFSRAADNCVEVGVASTGQRAVRNSKDRLGPVVFFTLEEWRAFVDGVKAGQFDVR</sequence>
<reference evidence="2" key="1">
    <citation type="submission" date="2021-01" db="EMBL/GenBank/DDBJ databases">
        <title>Whole genome shotgun sequence of Planotetraspora silvatica NBRC 100141.</title>
        <authorList>
            <person name="Komaki H."/>
            <person name="Tamura T."/>
        </authorList>
    </citation>
    <scope>NUCLEOTIDE SEQUENCE</scope>
    <source>
        <strain evidence="2">NBRC 100141</strain>
    </source>
</reference>
<gene>
    <name evidence="2" type="ORF">Psi02_79360</name>
</gene>
<evidence type="ECO:0000259" key="1">
    <source>
        <dbReference type="Pfam" id="PF04149"/>
    </source>
</evidence>
<name>A0A8J3UUD1_9ACTN</name>
<dbReference type="EMBL" id="BOOQ01000074">
    <property type="protein sequence ID" value="GII51512.1"/>
    <property type="molecule type" value="Genomic_DNA"/>
</dbReference>
<dbReference type="Proteomes" id="UP000644610">
    <property type="component" value="Unassembled WGS sequence"/>
</dbReference>
<dbReference type="RefSeq" id="WP_239095536.1">
    <property type="nucleotide sequence ID" value="NZ_BAAAKY010000043.1"/>
</dbReference>
<evidence type="ECO:0000313" key="3">
    <source>
        <dbReference type="Proteomes" id="UP000644610"/>
    </source>
</evidence>
<feature type="domain" description="DUF397" evidence="1">
    <location>
        <begin position="10"/>
        <end position="61"/>
    </location>
</feature>
<comment type="caution">
    <text evidence="2">The sequence shown here is derived from an EMBL/GenBank/DDBJ whole genome shotgun (WGS) entry which is preliminary data.</text>
</comment>
<protein>
    <recommendedName>
        <fullName evidence="1">DUF397 domain-containing protein</fullName>
    </recommendedName>
</protein>
<accession>A0A8J3UUD1</accession>
<dbReference type="InterPro" id="IPR007278">
    <property type="entry name" value="DUF397"/>
</dbReference>
<dbReference type="AlphaFoldDB" id="A0A8J3UUD1"/>
<keyword evidence="3" id="KW-1185">Reference proteome</keyword>
<proteinExistence type="predicted"/>
<evidence type="ECO:0000313" key="2">
    <source>
        <dbReference type="EMBL" id="GII51512.1"/>
    </source>
</evidence>
<dbReference type="Pfam" id="PF04149">
    <property type="entry name" value="DUF397"/>
    <property type="match status" value="1"/>
</dbReference>